<evidence type="ECO:0000256" key="1">
    <source>
        <dbReference type="SAM" id="MobiDB-lite"/>
    </source>
</evidence>
<dbReference type="OMA" id="QDSYNTE"/>
<proteinExistence type="predicted"/>
<evidence type="ECO:0000313" key="5">
    <source>
        <dbReference type="Ensembl" id="ENSSMAP00000011145.1"/>
    </source>
</evidence>
<feature type="compositionally biased region" description="Polar residues" evidence="1">
    <location>
        <begin position="38"/>
        <end position="58"/>
    </location>
</feature>
<feature type="compositionally biased region" description="Polar residues" evidence="1">
    <location>
        <begin position="107"/>
        <end position="131"/>
    </location>
</feature>
<feature type="compositionally biased region" description="Polar residues" evidence="1">
    <location>
        <begin position="69"/>
        <end position="78"/>
    </location>
</feature>
<feature type="signal peptide" evidence="3">
    <location>
        <begin position="1"/>
        <end position="32"/>
    </location>
</feature>
<keyword evidence="2" id="KW-1133">Transmembrane helix</keyword>
<evidence type="ECO:0000256" key="3">
    <source>
        <dbReference type="SAM" id="SignalP"/>
    </source>
</evidence>
<dbReference type="Proteomes" id="UP000694558">
    <property type="component" value="Chromosome 4"/>
</dbReference>
<keyword evidence="2" id="KW-0472">Membrane</keyword>
<feature type="chain" id="PRO_5044581860" evidence="3">
    <location>
        <begin position="33"/>
        <end position="369"/>
    </location>
</feature>
<evidence type="ECO:0000313" key="6">
    <source>
        <dbReference type="Proteomes" id="UP000246464"/>
    </source>
</evidence>
<feature type="region of interest" description="Disordered" evidence="1">
    <location>
        <begin position="176"/>
        <end position="280"/>
    </location>
</feature>
<keyword evidence="2 4" id="KW-0812">Transmembrane</keyword>
<dbReference type="PROSITE" id="PS51257">
    <property type="entry name" value="PROKAR_LIPOPROTEIN"/>
    <property type="match status" value="1"/>
</dbReference>
<dbReference type="Pfam" id="PF17818">
    <property type="entry name" value="KCT2"/>
    <property type="match status" value="1"/>
</dbReference>
<reference evidence="5" key="3">
    <citation type="submission" date="2023-05" db="EMBL/GenBank/DDBJ databases">
        <title>High-quality long-read genome of Scophthalmus maximus.</title>
        <authorList>
            <person name="Lien S."/>
            <person name="Martinez P."/>
        </authorList>
    </citation>
    <scope>NUCLEOTIDE SEQUENCE [LARGE SCALE GENOMIC DNA]</scope>
</reference>
<reference evidence="5" key="4">
    <citation type="submission" date="2025-05" db="UniProtKB">
        <authorList>
            <consortium name="Ensembl"/>
        </authorList>
    </citation>
    <scope>IDENTIFICATION</scope>
</reference>
<reference evidence="4 6" key="1">
    <citation type="submission" date="2017-12" db="EMBL/GenBank/DDBJ databases">
        <title>Integrating genomic resources of turbot (Scophthalmus maximus) in depth evaluation of genetic and physical mapping variation across individuals.</title>
        <authorList>
            <person name="Martinez P."/>
        </authorList>
    </citation>
    <scope>NUCLEOTIDE SEQUENCE [LARGE SCALE GENOMIC DNA]</scope>
</reference>
<dbReference type="EMBL" id="CP026246">
    <property type="protein sequence ID" value="AWP00019.1"/>
    <property type="molecule type" value="Genomic_DNA"/>
</dbReference>
<dbReference type="Bgee" id="ENSSMAG00000006879">
    <property type="expression patterns" value="Expressed in liver and 6 other cell types or tissues"/>
</dbReference>
<dbReference type="OrthoDB" id="5846619at2759"/>
<gene>
    <name evidence="5" type="primary">C5orf15</name>
    <name evidence="4" type="ORF">SMAX5B_004054</name>
</gene>
<dbReference type="STRING" id="52904.ENSSMAP00000011145"/>
<dbReference type="GeneTree" id="ENSGT00440000037499"/>
<name>A0A2U9B8B0_SCOMX</name>
<keyword evidence="6" id="KW-1185">Reference proteome</keyword>
<reference evidence="5" key="2">
    <citation type="submission" date="2020-05" db="EMBL/GenBank/DDBJ databases">
        <authorList>
            <person name="Moser M."/>
        </authorList>
    </citation>
    <scope>NUCLEOTIDE SEQUENCE [LARGE SCALE GENOMIC DNA]</scope>
</reference>
<dbReference type="InterPro" id="IPR037645">
    <property type="entry name" value="KCT2"/>
</dbReference>
<feature type="region of interest" description="Disordered" evidence="1">
    <location>
        <begin position="38"/>
        <end position="152"/>
    </location>
</feature>
<evidence type="ECO:0000313" key="4">
    <source>
        <dbReference type="EMBL" id="AWP00019.1"/>
    </source>
</evidence>
<accession>A0A2U9B8B0</accession>
<evidence type="ECO:0000256" key="2">
    <source>
        <dbReference type="SAM" id="Phobius"/>
    </source>
</evidence>
<feature type="transmembrane region" description="Helical" evidence="2">
    <location>
        <begin position="302"/>
        <end position="320"/>
    </location>
</feature>
<protein>
    <submittedName>
        <fullName evidence="5">Chromosome 5 open reading frame 15</fullName>
    </submittedName>
    <submittedName>
        <fullName evidence="4">Putative keratinocyte-associated transmembrane protein 2</fullName>
    </submittedName>
</protein>
<dbReference type="PANTHER" id="PTHR16502">
    <property type="entry name" value="KERATINOCYTE-ASSOCIATED TRANSMEMBRANE PROTEIN 2"/>
    <property type="match status" value="1"/>
</dbReference>
<feature type="compositionally biased region" description="Low complexity" evidence="1">
    <location>
        <begin position="188"/>
        <end position="200"/>
    </location>
</feature>
<sequence>MATCRTTGRSRRNICALSLIIFLQLLAGGCLSAPVNSTEPKEVTQNGNVSQDLTTLNEKGNDTEPSPPEQSSAATTVLKNPVIPVSNEAAPTKIAPPKDTTAVEAKVSQTDGDTHQTSVIGTSVNKPQQEPVSDEDKKAKEVVPDNVDATDEPAVSEAIPATTQEVVPISVKAPEPIKPVTEMPQPPSSDSKPSSEPNPSTVQDTEPDLLDTTGRGPAPHIDLDGYPDEDDKNDEDDEDDDGTYGDIDNIDNNIDHNDNEYNNVSDDDKDQTLNTHQQQGRVEVTRYKGADSYNTEDEDSHFFFHLVILAFLVAIIYITYHNKRKIFLLAQSRRWKDGLCSRNNVEYHRLDQNVNEAMPSLKMTRDYIF</sequence>
<dbReference type="Ensembl" id="ENSSMAT00000011293.2">
    <property type="protein sequence ID" value="ENSSMAP00000011145.1"/>
    <property type="gene ID" value="ENSSMAG00000006879.2"/>
</dbReference>
<dbReference type="AlphaFoldDB" id="A0A2U9B8B0"/>
<organism evidence="4 6">
    <name type="scientific">Scophthalmus maximus</name>
    <name type="common">Turbot</name>
    <name type="synonym">Psetta maxima</name>
    <dbReference type="NCBI Taxonomy" id="52904"/>
    <lineage>
        <taxon>Eukaryota</taxon>
        <taxon>Metazoa</taxon>
        <taxon>Chordata</taxon>
        <taxon>Craniata</taxon>
        <taxon>Vertebrata</taxon>
        <taxon>Euteleostomi</taxon>
        <taxon>Actinopterygii</taxon>
        <taxon>Neopterygii</taxon>
        <taxon>Teleostei</taxon>
        <taxon>Neoteleostei</taxon>
        <taxon>Acanthomorphata</taxon>
        <taxon>Carangaria</taxon>
        <taxon>Pleuronectiformes</taxon>
        <taxon>Pleuronectoidei</taxon>
        <taxon>Scophthalmidae</taxon>
        <taxon>Scophthalmus</taxon>
    </lineage>
</organism>
<dbReference type="Proteomes" id="UP000246464">
    <property type="component" value="Chromosome 4"/>
</dbReference>
<feature type="compositionally biased region" description="Basic and acidic residues" evidence="1">
    <location>
        <begin position="134"/>
        <end position="143"/>
    </location>
</feature>
<feature type="compositionally biased region" description="Acidic residues" evidence="1">
    <location>
        <begin position="225"/>
        <end position="243"/>
    </location>
</feature>
<dbReference type="PANTHER" id="PTHR16502:SF0">
    <property type="entry name" value="KERATINOCYTE-ASSOCIATED TRANSMEMBRANE PROTEIN 2"/>
    <property type="match status" value="1"/>
</dbReference>
<keyword evidence="3" id="KW-0732">Signal</keyword>